<dbReference type="CDD" id="cd15488">
    <property type="entry name" value="Tm-1-like"/>
    <property type="match status" value="1"/>
</dbReference>
<organism evidence="3 4">
    <name type="scientific">Capronia epimyces CBS 606.96</name>
    <dbReference type="NCBI Taxonomy" id="1182542"/>
    <lineage>
        <taxon>Eukaryota</taxon>
        <taxon>Fungi</taxon>
        <taxon>Dikarya</taxon>
        <taxon>Ascomycota</taxon>
        <taxon>Pezizomycotina</taxon>
        <taxon>Eurotiomycetes</taxon>
        <taxon>Chaetothyriomycetidae</taxon>
        <taxon>Chaetothyriales</taxon>
        <taxon>Herpotrichiellaceae</taxon>
        <taxon>Capronia</taxon>
    </lineage>
</organism>
<dbReference type="HOGENOM" id="CLU_036813_1_0_1"/>
<keyword evidence="4" id="KW-1185">Reference proteome</keyword>
<dbReference type="EMBL" id="AMGY01000009">
    <property type="protein sequence ID" value="EXJ78264.1"/>
    <property type="molecule type" value="Genomic_DNA"/>
</dbReference>
<protein>
    <submittedName>
        <fullName evidence="3">Uncharacterized protein</fullName>
    </submittedName>
</protein>
<dbReference type="RefSeq" id="XP_007737709.1">
    <property type="nucleotide sequence ID" value="XM_007739519.1"/>
</dbReference>
<dbReference type="Pfam" id="PF06792">
    <property type="entry name" value="UPF0261"/>
    <property type="match status" value="1"/>
</dbReference>
<dbReference type="InterPro" id="IPR008322">
    <property type="entry name" value="UPF0261"/>
</dbReference>
<evidence type="ECO:0000259" key="1">
    <source>
        <dbReference type="Pfam" id="PF06792"/>
    </source>
</evidence>
<dbReference type="PANTHER" id="PTHR31862:SF1">
    <property type="entry name" value="UPF0261 DOMAIN PROTEIN (AFU_ORTHOLOGUE AFUA_1G10120)"/>
    <property type="match status" value="1"/>
</dbReference>
<dbReference type="AlphaFoldDB" id="W9Y773"/>
<dbReference type="InterPro" id="IPR044122">
    <property type="entry name" value="UPF0261_N"/>
</dbReference>
<proteinExistence type="predicted"/>
<feature type="domain" description="UPF0261" evidence="2">
    <location>
        <begin position="196"/>
        <end position="420"/>
    </location>
</feature>
<dbReference type="InterPro" id="IPR051353">
    <property type="entry name" value="Tobamovirus_resist_UPF0261"/>
</dbReference>
<dbReference type="PIRSF" id="PIRSF033271">
    <property type="entry name" value="UCP033271"/>
    <property type="match status" value="1"/>
</dbReference>
<dbReference type="Proteomes" id="UP000019478">
    <property type="component" value="Unassembled WGS sequence"/>
</dbReference>
<comment type="caution">
    <text evidence="3">The sequence shown here is derived from an EMBL/GenBank/DDBJ whole genome shotgun (WGS) entry which is preliminary data.</text>
</comment>
<evidence type="ECO:0000313" key="3">
    <source>
        <dbReference type="EMBL" id="EXJ78264.1"/>
    </source>
</evidence>
<accession>W9Y773</accession>
<feature type="domain" description="UPF0261" evidence="1">
    <location>
        <begin position="4"/>
        <end position="181"/>
    </location>
</feature>
<dbReference type="NCBIfam" id="NF002674">
    <property type="entry name" value="PRK02399.1-2"/>
    <property type="match status" value="1"/>
</dbReference>
<dbReference type="PANTHER" id="PTHR31862">
    <property type="entry name" value="UPF0261 DOMAIN PROTEIN (AFU_ORTHOLOGUE AFUA_1G10120)"/>
    <property type="match status" value="1"/>
</dbReference>
<dbReference type="Pfam" id="PF23189">
    <property type="entry name" value="UPF0261_C"/>
    <property type="match status" value="1"/>
</dbReference>
<dbReference type="GeneID" id="19173509"/>
<dbReference type="Gene3D" id="3.40.50.12030">
    <property type="entry name" value="Uncharacterised protein family UPF0261, NC domain"/>
    <property type="match status" value="1"/>
</dbReference>
<dbReference type="InterPro" id="IPR056778">
    <property type="entry name" value="UPF0261_C"/>
</dbReference>
<sequence>MSNPTILIVGTTDTKLDEILYLRAQILAQGAYYQTKILDISHTPAKSPALGDIPSAEIVSPLLDQSSALKTLPRGEYIDKAIEICLPDVQDLVSKSQIQGIVSAGGSSASSLATALMRKACPVGFPKLMVSTMASGDIKHYIEETDITMMYSVVDIAGVNSILKRILSNAAAAIAAMTLSYSKSLLDPSKSEVKDKRIAITMFGNTTPCVDQVRRILTSTPHDVSEYEIYVFHATGAGGRAMERLIAERQIDAVIDLTTTEIPDELFGGVLSAGPGRLEVAAKMGIPLVVSVGACDMVNFGPRDAVPEKCKDRKLIAHNPSVTLMRTTPEENRQIGQFIASKLTTHTTNPSVIRVLLPLGGVSMLDAPGKPFHDPDADNALFESIEEGLEGSGIEIEKHLLNINDEQFAGHVASAILEVMGVSPRKYRLANARRRKWSFDHGTTVMAARRNSLIEIPDAV</sequence>
<reference evidence="3 4" key="1">
    <citation type="submission" date="2013-03" db="EMBL/GenBank/DDBJ databases">
        <title>The Genome Sequence of Capronia epimyces CBS 606.96.</title>
        <authorList>
            <consortium name="The Broad Institute Genomics Platform"/>
            <person name="Cuomo C."/>
            <person name="de Hoog S."/>
            <person name="Gorbushina A."/>
            <person name="Walker B."/>
            <person name="Young S.K."/>
            <person name="Zeng Q."/>
            <person name="Gargeya S."/>
            <person name="Fitzgerald M."/>
            <person name="Haas B."/>
            <person name="Abouelleil A."/>
            <person name="Allen A.W."/>
            <person name="Alvarado L."/>
            <person name="Arachchi H.M."/>
            <person name="Berlin A.M."/>
            <person name="Chapman S.B."/>
            <person name="Gainer-Dewar J."/>
            <person name="Goldberg J."/>
            <person name="Griggs A."/>
            <person name="Gujja S."/>
            <person name="Hansen M."/>
            <person name="Howarth C."/>
            <person name="Imamovic A."/>
            <person name="Ireland A."/>
            <person name="Larimer J."/>
            <person name="McCowan C."/>
            <person name="Murphy C."/>
            <person name="Pearson M."/>
            <person name="Poon T.W."/>
            <person name="Priest M."/>
            <person name="Roberts A."/>
            <person name="Saif S."/>
            <person name="Shea T."/>
            <person name="Sisk P."/>
            <person name="Sykes S."/>
            <person name="Wortman J."/>
            <person name="Nusbaum C."/>
            <person name="Birren B."/>
        </authorList>
    </citation>
    <scope>NUCLEOTIDE SEQUENCE [LARGE SCALE GENOMIC DNA]</scope>
    <source>
        <strain evidence="3 4">CBS 606.96</strain>
    </source>
</reference>
<name>W9Y773_9EURO</name>
<dbReference type="eggNOG" id="ENOG502QT37">
    <property type="taxonomic scope" value="Eukaryota"/>
</dbReference>
<evidence type="ECO:0000313" key="4">
    <source>
        <dbReference type="Proteomes" id="UP000019478"/>
    </source>
</evidence>
<gene>
    <name evidence="3" type="ORF">A1O3_09425</name>
</gene>
<dbReference type="Gene3D" id="3.40.50.12020">
    <property type="entry name" value="Uncharacterised protein family UPF0261, NN domain"/>
    <property type="match status" value="1"/>
</dbReference>
<dbReference type="STRING" id="1182542.W9Y773"/>
<dbReference type="OrthoDB" id="10264588at2759"/>
<evidence type="ECO:0000259" key="2">
    <source>
        <dbReference type="Pfam" id="PF23189"/>
    </source>
</evidence>